<feature type="domain" description="Metalloprotease TldD/E N-terminal" evidence="5">
    <location>
        <begin position="10"/>
        <end position="71"/>
    </location>
</feature>
<evidence type="ECO:0000256" key="2">
    <source>
        <dbReference type="ARBA" id="ARBA00022670"/>
    </source>
</evidence>
<dbReference type="EMBL" id="CP069362">
    <property type="protein sequence ID" value="WGS64876.1"/>
    <property type="molecule type" value="Genomic_DNA"/>
</dbReference>
<reference evidence="7 8" key="1">
    <citation type="submission" date="2021-02" db="EMBL/GenBank/DDBJ databases">
        <title>Characterization of Marinitoga sp. nov. str. BP5-C20A.</title>
        <authorList>
            <person name="Erauso G."/>
            <person name="Postec A."/>
        </authorList>
    </citation>
    <scope>NUCLEOTIDE SEQUENCE [LARGE SCALE GENOMIC DNA]</scope>
    <source>
        <strain evidence="7 8">BP5-C20A</strain>
    </source>
</reference>
<evidence type="ECO:0000259" key="5">
    <source>
        <dbReference type="Pfam" id="PF01523"/>
    </source>
</evidence>
<proteinExistence type="inferred from homology"/>
<evidence type="ECO:0000256" key="1">
    <source>
        <dbReference type="ARBA" id="ARBA00005836"/>
    </source>
</evidence>
<name>A0ABY8PQI3_9BACT</name>
<dbReference type="RefSeq" id="WP_280998877.1">
    <property type="nucleotide sequence ID" value="NZ_CP069362.1"/>
</dbReference>
<organism evidence="7 8">
    <name type="scientific">Marinitoga aeolica</name>
    <dbReference type="NCBI Taxonomy" id="2809031"/>
    <lineage>
        <taxon>Bacteria</taxon>
        <taxon>Thermotogati</taxon>
        <taxon>Thermotogota</taxon>
        <taxon>Thermotogae</taxon>
        <taxon>Petrotogales</taxon>
        <taxon>Petrotogaceae</taxon>
        <taxon>Marinitoga</taxon>
    </lineage>
</organism>
<evidence type="ECO:0000256" key="3">
    <source>
        <dbReference type="ARBA" id="ARBA00022801"/>
    </source>
</evidence>
<dbReference type="PANTHER" id="PTHR30624:SF0">
    <property type="entry name" value="METALLOPROTEASE SLR0863"/>
    <property type="match status" value="1"/>
</dbReference>
<dbReference type="Proteomes" id="UP001232493">
    <property type="component" value="Chromosome"/>
</dbReference>
<dbReference type="InterPro" id="IPR035068">
    <property type="entry name" value="TldD/PmbA_N"/>
</dbReference>
<accession>A0ABY8PQI3</accession>
<dbReference type="InterPro" id="IPR045569">
    <property type="entry name" value="Metalloprtase-TldD/E_C"/>
</dbReference>
<evidence type="ECO:0000313" key="8">
    <source>
        <dbReference type="Proteomes" id="UP001232493"/>
    </source>
</evidence>
<keyword evidence="4" id="KW-0482">Metalloprotease</keyword>
<comment type="similarity">
    <text evidence="1">Belongs to the peptidase U62 family.</text>
</comment>
<dbReference type="InterPro" id="IPR002510">
    <property type="entry name" value="Metalloprtase-TldD/E_N"/>
</dbReference>
<sequence>MFKFPKGVYVDVRIENVFETSIQNTLGRLEEFKERRYSGAFIRLFDGKRWYYSSTTDVENIQKEIDELYKISSPSEGINEHPIVKKFEVHNGNYLEFEKSAIDNIEKNKKLELMEKYIPIVSENQFVKLWKANYVDKKIVKRFISSNGSDFKFDFQRVGFRIFFELVDGEKKFSERFDTASNYFEDLYNLEDKVKKSLEEAIYYMKNAEDVEPGQYTVILSPEAAGVFAHESFGHKSEADFMIGDENMKKEWSIGKKVGSGILSIVDDGNIKGVGYTPFDDDGTKAKKTYLVKNGVLSGRLHSGITAVSLNEELTGNARALNFEFEPIVRMTTTYIKPGEKTLEELISEVDNGFLIKTIKHGSGMSTFTIAPSLAYKIKNGKIYKPVKISVITGTVFDTLNNIDGLSNELKLLSFALGGCGKFEQYPLPVGFGGPYVRVKNMNVQ</sequence>
<keyword evidence="8" id="KW-1185">Reference proteome</keyword>
<gene>
    <name evidence="7" type="ORF">JRV97_11050</name>
</gene>
<dbReference type="Pfam" id="PF19289">
    <property type="entry name" value="PmbA_TldD_3rd"/>
    <property type="match status" value="1"/>
</dbReference>
<dbReference type="Pfam" id="PF01523">
    <property type="entry name" value="PmbA_TldD_1st"/>
    <property type="match status" value="1"/>
</dbReference>
<dbReference type="PANTHER" id="PTHR30624">
    <property type="entry name" value="UNCHARACTERIZED PROTEIN TLDD AND PMBA"/>
    <property type="match status" value="1"/>
</dbReference>
<evidence type="ECO:0000313" key="7">
    <source>
        <dbReference type="EMBL" id="WGS64876.1"/>
    </source>
</evidence>
<dbReference type="InterPro" id="IPR036059">
    <property type="entry name" value="TldD/PmbA_sf"/>
</dbReference>
<protein>
    <submittedName>
        <fullName evidence="7">TldD/PmbA family protein</fullName>
    </submittedName>
</protein>
<dbReference type="SUPFAM" id="SSF111283">
    <property type="entry name" value="Putative modulator of DNA gyrase, PmbA/TldD"/>
    <property type="match status" value="1"/>
</dbReference>
<evidence type="ECO:0000259" key="6">
    <source>
        <dbReference type="Pfam" id="PF19289"/>
    </source>
</evidence>
<keyword evidence="3" id="KW-0378">Hydrolase</keyword>
<keyword evidence="2" id="KW-0645">Protease</keyword>
<evidence type="ECO:0000256" key="4">
    <source>
        <dbReference type="ARBA" id="ARBA00023049"/>
    </source>
</evidence>
<dbReference type="Gene3D" id="3.30.2290.10">
    <property type="entry name" value="PmbA/TldD superfamily"/>
    <property type="match status" value="1"/>
</dbReference>
<feature type="domain" description="Metalloprotease TldD/E C-terminal" evidence="6">
    <location>
        <begin position="213"/>
        <end position="444"/>
    </location>
</feature>
<dbReference type="InterPro" id="IPR051463">
    <property type="entry name" value="Peptidase_U62_metallo"/>
</dbReference>